<dbReference type="InterPro" id="IPR003593">
    <property type="entry name" value="AAA+_ATPase"/>
</dbReference>
<keyword evidence="4" id="KW-0472">Membrane</keyword>
<evidence type="ECO:0000256" key="3">
    <source>
        <dbReference type="SAM" id="MobiDB-lite"/>
    </source>
</evidence>
<feature type="domain" description="ABC transporter" evidence="5">
    <location>
        <begin position="435"/>
        <end position="714"/>
    </location>
</feature>
<keyword evidence="2" id="KW-0067">ATP-binding</keyword>
<gene>
    <name evidence="6" type="ORF">GYMLUDRAFT_225945</name>
</gene>
<feature type="transmembrane region" description="Helical" evidence="4">
    <location>
        <begin position="86"/>
        <end position="110"/>
    </location>
</feature>
<keyword evidence="7" id="KW-1185">Reference proteome</keyword>
<protein>
    <recommendedName>
        <fullName evidence="5">ABC transporter domain-containing protein</fullName>
    </recommendedName>
</protein>
<dbReference type="EMBL" id="KN834775">
    <property type="protein sequence ID" value="KIK60401.1"/>
    <property type="molecule type" value="Genomic_DNA"/>
</dbReference>
<organism evidence="6 7">
    <name type="scientific">Collybiopsis luxurians FD-317 M1</name>
    <dbReference type="NCBI Taxonomy" id="944289"/>
    <lineage>
        <taxon>Eukaryota</taxon>
        <taxon>Fungi</taxon>
        <taxon>Dikarya</taxon>
        <taxon>Basidiomycota</taxon>
        <taxon>Agaricomycotina</taxon>
        <taxon>Agaricomycetes</taxon>
        <taxon>Agaricomycetidae</taxon>
        <taxon>Agaricales</taxon>
        <taxon>Marasmiineae</taxon>
        <taxon>Omphalotaceae</taxon>
        <taxon>Collybiopsis</taxon>
        <taxon>Collybiopsis luxurians</taxon>
    </lineage>
</organism>
<dbReference type="PANTHER" id="PTHR43394:SF1">
    <property type="entry name" value="ATP-BINDING CASSETTE SUB-FAMILY B MEMBER 10, MITOCHONDRIAL"/>
    <property type="match status" value="1"/>
</dbReference>
<reference evidence="6 7" key="1">
    <citation type="submission" date="2014-04" db="EMBL/GenBank/DDBJ databases">
        <title>Evolutionary Origins and Diversification of the Mycorrhizal Mutualists.</title>
        <authorList>
            <consortium name="DOE Joint Genome Institute"/>
            <consortium name="Mycorrhizal Genomics Consortium"/>
            <person name="Kohler A."/>
            <person name="Kuo A."/>
            <person name="Nagy L.G."/>
            <person name="Floudas D."/>
            <person name="Copeland A."/>
            <person name="Barry K.W."/>
            <person name="Cichocki N."/>
            <person name="Veneault-Fourrey C."/>
            <person name="LaButti K."/>
            <person name="Lindquist E.A."/>
            <person name="Lipzen A."/>
            <person name="Lundell T."/>
            <person name="Morin E."/>
            <person name="Murat C."/>
            <person name="Riley R."/>
            <person name="Ohm R."/>
            <person name="Sun H."/>
            <person name="Tunlid A."/>
            <person name="Henrissat B."/>
            <person name="Grigoriev I.V."/>
            <person name="Hibbett D.S."/>
            <person name="Martin F."/>
        </authorList>
    </citation>
    <scope>NUCLEOTIDE SEQUENCE [LARGE SCALE GENOMIC DNA]</scope>
    <source>
        <strain evidence="6 7">FD-317 M1</strain>
    </source>
</reference>
<dbReference type="GO" id="GO:0015421">
    <property type="term" value="F:ABC-type oligopeptide transporter activity"/>
    <property type="evidence" value="ECO:0007669"/>
    <property type="project" value="TreeGrafter"/>
</dbReference>
<evidence type="ECO:0000256" key="4">
    <source>
        <dbReference type="SAM" id="Phobius"/>
    </source>
</evidence>
<dbReference type="PROSITE" id="PS00211">
    <property type="entry name" value="ABC_TRANSPORTER_1"/>
    <property type="match status" value="1"/>
</dbReference>
<dbReference type="AlphaFoldDB" id="A0A0D0BXH9"/>
<evidence type="ECO:0000313" key="7">
    <source>
        <dbReference type="Proteomes" id="UP000053593"/>
    </source>
</evidence>
<accession>A0A0D0BXH9</accession>
<dbReference type="SUPFAM" id="SSF52540">
    <property type="entry name" value="P-loop containing nucleoside triphosphate hydrolases"/>
    <property type="match status" value="1"/>
</dbReference>
<dbReference type="Gene3D" id="3.40.50.300">
    <property type="entry name" value="P-loop containing nucleotide triphosphate hydrolases"/>
    <property type="match status" value="1"/>
</dbReference>
<dbReference type="InterPro" id="IPR039421">
    <property type="entry name" value="Type_1_exporter"/>
</dbReference>
<dbReference type="GO" id="GO:0005524">
    <property type="term" value="F:ATP binding"/>
    <property type="evidence" value="ECO:0007669"/>
    <property type="project" value="UniProtKB-KW"/>
</dbReference>
<dbReference type="InterPro" id="IPR017871">
    <property type="entry name" value="ABC_transporter-like_CS"/>
</dbReference>
<keyword evidence="4" id="KW-0812">Transmembrane</keyword>
<feature type="region of interest" description="Disordered" evidence="3">
    <location>
        <begin position="1"/>
        <end position="22"/>
    </location>
</feature>
<keyword evidence="4" id="KW-1133">Transmembrane helix</keyword>
<feature type="compositionally biased region" description="Basic residues" evidence="3">
    <location>
        <begin position="1"/>
        <end position="11"/>
    </location>
</feature>
<evidence type="ECO:0000313" key="6">
    <source>
        <dbReference type="EMBL" id="KIK60401.1"/>
    </source>
</evidence>
<dbReference type="GO" id="GO:0016887">
    <property type="term" value="F:ATP hydrolysis activity"/>
    <property type="evidence" value="ECO:0007669"/>
    <property type="project" value="InterPro"/>
</dbReference>
<dbReference type="Proteomes" id="UP000053593">
    <property type="component" value="Unassembled WGS sequence"/>
</dbReference>
<dbReference type="InterPro" id="IPR003439">
    <property type="entry name" value="ABC_transporter-like_ATP-bd"/>
</dbReference>
<dbReference type="SMART" id="SM00382">
    <property type="entry name" value="AAA"/>
    <property type="match status" value="1"/>
</dbReference>
<evidence type="ECO:0000256" key="1">
    <source>
        <dbReference type="ARBA" id="ARBA00022741"/>
    </source>
</evidence>
<dbReference type="PANTHER" id="PTHR43394">
    <property type="entry name" value="ATP-DEPENDENT PERMEASE MDL1, MITOCHONDRIAL"/>
    <property type="match status" value="1"/>
</dbReference>
<dbReference type="Pfam" id="PF00005">
    <property type="entry name" value="ABC_tran"/>
    <property type="match status" value="1"/>
</dbReference>
<dbReference type="HOGENOM" id="CLU_000604_63_0_1"/>
<evidence type="ECO:0000259" key="5">
    <source>
        <dbReference type="PROSITE" id="PS50893"/>
    </source>
</evidence>
<proteinExistence type="predicted"/>
<keyword evidence="1" id="KW-0547">Nucleotide-binding</keyword>
<dbReference type="InterPro" id="IPR027417">
    <property type="entry name" value="P-loop_NTPase"/>
</dbReference>
<evidence type="ECO:0000256" key="2">
    <source>
        <dbReference type="ARBA" id="ARBA00022840"/>
    </source>
</evidence>
<sequence length="720" mass="81291">MFRGRRLRARRGNPQGKFDPDDEKKVKYTRLNSVWELYEGYSEDSQSGFSLLPTTVQLTLAPYLGLLENLPFVWKMLKDIGSIRACWFYLGLYLIGEFALSLIPAVQLWLSGQLLSIVEIAVEQRTVNKRLLLHVAFGRIASSIVEFALERFVARISRPLNSLIKQFYDVNLFRVLARMDVPTFDDPIIQRQLEEDSPSDPRGSIVWRTVTSAVHIASTTTTLISELFVLYSVLKNQQDGLLLAFSSFLHPLLESAGEHMSLFTGVWAATTRNADFIKMSGLRQAIRRSVHRKEIVAGDMWEYLLSEYRRCVAALGEDVADFIETLHNHYTRRHFSVAQMLRQPLQELPQIIFTLRAVQHPKSIPLSLASINLITSSTTKFSGTLQMFLIGSGSISENFAMIRKLYEIMNLGNRIPDGTIPYPENQQSLRTGMSIEFRNVSFKYPGSSKYALKNVSFKIGKGQLCVILGENGSGKSTILKLIARLYDLQEGQILIDDQDIRTLALADLRRTMAILFQDYTHFPLSIRENIALGDPKHANDIERITQAANLGGASKFVEALDEGYDTYLERPIRDHYSGLPEGTTKLFGRTVNFGPLRNVGGMATSEATTLSGGQMQRIALSRTFMRSLISELSVGLLLFDEPSASLDPGAEHDLFERLRLLRGQKTMLFSSHRFGKLTRNADIILYMHDSVIVEEGSHDKLIKAKGEYARIWNLQAQAFL</sequence>
<dbReference type="PROSITE" id="PS50893">
    <property type="entry name" value="ABC_TRANSPORTER_2"/>
    <property type="match status" value="1"/>
</dbReference>
<dbReference type="OrthoDB" id="6500128at2759"/>
<name>A0A0D0BXH9_9AGAR</name>